<feature type="domain" description="N-acetyltransferase" evidence="1">
    <location>
        <begin position="1"/>
        <end position="148"/>
    </location>
</feature>
<organism evidence="2 3">
    <name type="scientific">Stenotrophomonas cyclobalanopsidis</name>
    <dbReference type="NCBI Taxonomy" id="2771362"/>
    <lineage>
        <taxon>Bacteria</taxon>
        <taxon>Pseudomonadati</taxon>
        <taxon>Pseudomonadota</taxon>
        <taxon>Gammaproteobacteria</taxon>
        <taxon>Lysobacterales</taxon>
        <taxon>Lysobacteraceae</taxon>
        <taxon>Stenotrophomonas</taxon>
    </lineage>
</organism>
<comment type="caution">
    <text evidence="2">The sequence shown here is derived from an EMBL/GenBank/DDBJ whole genome shotgun (WGS) entry which is preliminary data.</text>
</comment>
<dbReference type="PROSITE" id="PS51186">
    <property type="entry name" value="GNAT"/>
    <property type="match status" value="1"/>
</dbReference>
<evidence type="ECO:0000313" key="3">
    <source>
        <dbReference type="Proteomes" id="UP000326367"/>
    </source>
</evidence>
<dbReference type="Proteomes" id="UP000326367">
    <property type="component" value="Unassembled WGS sequence"/>
</dbReference>
<dbReference type="SUPFAM" id="SSF55729">
    <property type="entry name" value="Acyl-CoA N-acyltransferases (Nat)"/>
    <property type="match status" value="1"/>
</dbReference>
<dbReference type="Pfam" id="PF00583">
    <property type="entry name" value="Acetyltransf_1"/>
    <property type="match status" value="1"/>
</dbReference>
<gene>
    <name evidence="2" type="ORF">FJU31_07380</name>
</gene>
<name>A0ABQ6T1U4_9GAMM</name>
<accession>A0ABQ6T1U4</accession>
<sequence>MRTRPYHRNDLAACLAIFDSNLPIYFAPEERPDFASFLRELAEEHTYQVIELDGSVVACGGLSPPANGTAGFCWGMVEKSRHGQGLGRHLAQVRLQQAATDPRVERVALSTSQHTEGFYAALGFHVTQRVTDGHGPGIHAVHMEARLR</sequence>
<dbReference type="EMBL" id="VYKI01000007">
    <property type="protein sequence ID" value="KAA9000164.1"/>
    <property type="molecule type" value="Genomic_DNA"/>
</dbReference>
<keyword evidence="3" id="KW-1185">Reference proteome</keyword>
<proteinExistence type="predicted"/>
<evidence type="ECO:0000259" key="1">
    <source>
        <dbReference type="PROSITE" id="PS51186"/>
    </source>
</evidence>
<reference evidence="2 3" key="1">
    <citation type="journal article" date="2020" name="Antonie Van Leeuwenhoek">
        <title>Stenotrophomonas cyclobalanopsidis sp. nov., isolated from the leaf spot disease of Cyclobalanopsis patelliformis.</title>
        <authorList>
            <person name="Bian D.R."/>
            <person name="Xue H."/>
            <person name="Piao C.G."/>
            <person name="Li Y."/>
        </authorList>
    </citation>
    <scope>NUCLEOTIDE SEQUENCE [LARGE SCALE GENOMIC DNA]</scope>
    <source>
        <strain evidence="2 3">TPQG1-4</strain>
    </source>
</reference>
<dbReference type="InterPro" id="IPR016181">
    <property type="entry name" value="Acyl_CoA_acyltransferase"/>
</dbReference>
<dbReference type="Gene3D" id="3.40.630.30">
    <property type="match status" value="1"/>
</dbReference>
<dbReference type="InterPro" id="IPR000182">
    <property type="entry name" value="GNAT_dom"/>
</dbReference>
<protein>
    <submittedName>
        <fullName evidence="2">GNAT family N-acetyltransferase</fullName>
    </submittedName>
</protein>
<dbReference type="RefSeq" id="WP_150454175.1">
    <property type="nucleotide sequence ID" value="NZ_VYKI01000007.1"/>
</dbReference>
<evidence type="ECO:0000313" key="2">
    <source>
        <dbReference type="EMBL" id="KAA9000164.1"/>
    </source>
</evidence>